<dbReference type="Pfam" id="PF25885">
    <property type="entry name" value="HH_EMRA"/>
    <property type="match status" value="1"/>
</dbReference>
<organism evidence="5 6">
    <name type="scientific">Candidatus Gallionella acididurans</name>
    <dbReference type="NCBI Taxonomy" id="1796491"/>
    <lineage>
        <taxon>Bacteria</taxon>
        <taxon>Pseudomonadati</taxon>
        <taxon>Pseudomonadota</taxon>
        <taxon>Betaproteobacteria</taxon>
        <taxon>Nitrosomonadales</taxon>
        <taxon>Gallionellaceae</taxon>
        <taxon>Gallionella</taxon>
    </lineage>
</organism>
<dbReference type="GO" id="GO:0055085">
    <property type="term" value="P:transmembrane transport"/>
    <property type="evidence" value="ECO:0007669"/>
    <property type="project" value="InterPro"/>
</dbReference>
<reference evidence="5 6" key="2">
    <citation type="submission" date="2016-03" db="EMBL/GenBank/DDBJ databases">
        <title>New uncultured bacterium of the family Gallionellaceae from acid mine drainage: description and reconstruction of genome based on metagenomic analysis of microbial community.</title>
        <authorList>
            <person name="Kadnikov V."/>
            <person name="Ivasenko D."/>
            <person name="Beletsky A."/>
            <person name="Mardanov A."/>
            <person name="Danilova E."/>
            <person name="Pimenov N."/>
            <person name="Karnachuk O."/>
            <person name="Ravin N."/>
        </authorList>
    </citation>
    <scope>NUCLEOTIDE SEQUENCE [LARGE SCALE GENOMIC DNA]</scope>
    <source>
        <strain evidence="5">ShG14-8</strain>
    </source>
</reference>
<dbReference type="Gene3D" id="2.40.50.100">
    <property type="match status" value="1"/>
</dbReference>
<evidence type="ECO:0000256" key="1">
    <source>
        <dbReference type="ARBA" id="ARBA00004196"/>
    </source>
</evidence>
<dbReference type="InterPro" id="IPR058633">
    <property type="entry name" value="EmrA/FarA_HH"/>
</dbReference>
<dbReference type="PATRIC" id="fig|1796491.3.peg.489"/>
<evidence type="ECO:0000256" key="2">
    <source>
        <dbReference type="SAM" id="Phobius"/>
    </source>
</evidence>
<feature type="transmembrane region" description="Helical" evidence="2">
    <location>
        <begin position="12"/>
        <end position="32"/>
    </location>
</feature>
<comment type="caution">
    <text evidence="5">The sequence shown here is derived from an EMBL/GenBank/DDBJ whole genome shotgun (WGS) entry which is preliminary data.</text>
</comment>
<dbReference type="AlphaFoldDB" id="A0A139BWV9"/>
<gene>
    <name evidence="5" type="ORF">AWT59_0448</name>
</gene>
<accession>A0A139BWV9</accession>
<keyword evidence="2" id="KW-0812">Transmembrane</keyword>
<evidence type="ECO:0000313" key="5">
    <source>
        <dbReference type="EMBL" id="KXS33422.1"/>
    </source>
</evidence>
<dbReference type="Gene3D" id="2.40.30.170">
    <property type="match status" value="1"/>
</dbReference>
<dbReference type="InterPro" id="IPR058634">
    <property type="entry name" value="AaeA-lik-b-barrel"/>
</dbReference>
<protein>
    <submittedName>
        <fullName evidence="5">Multidrug resistance secretion protein</fullName>
    </submittedName>
</protein>
<comment type="subcellular location">
    <subcellularLocation>
        <location evidence="1">Cell envelope</location>
    </subcellularLocation>
</comment>
<proteinExistence type="predicted"/>
<keyword evidence="2" id="KW-1133">Transmembrane helix</keyword>
<evidence type="ECO:0000259" key="3">
    <source>
        <dbReference type="Pfam" id="PF25885"/>
    </source>
</evidence>
<evidence type="ECO:0000259" key="4">
    <source>
        <dbReference type="Pfam" id="PF25963"/>
    </source>
</evidence>
<dbReference type="Proteomes" id="UP000070578">
    <property type="component" value="Unassembled WGS sequence"/>
</dbReference>
<dbReference type="SUPFAM" id="SSF111369">
    <property type="entry name" value="HlyD-like secretion proteins"/>
    <property type="match status" value="1"/>
</dbReference>
<keyword evidence="2" id="KW-0472">Membrane</keyword>
<evidence type="ECO:0000313" key="6">
    <source>
        <dbReference type="Proteomes" id="UP000070578"/>
    </source>
</evidence>
<feature type="domain" description="Multidrug export protein EmrA/FarA alpha-helical hairpin" evidence="3">
    <location>
        <begin position="84"/>
        <end position="205"/>
    </location>
</feature>
<feature type="domain" description="p-hydroxybenzoic acid efflux pump subunit AaeA-like beta-barrel" evidence="4">
    <location>
        <begin position="245"/>
        <end position="335"/>
    </location>
</feature>
<dbReference type="EMBL" id="LSLI01000006">
    <property type="protein sequence ID" value="KXS33422.1"/>
    <property type="molecule type" value="Genomic_DNA"/>
</dbReference>
<dbReference type="PANTHER" id="PTHR30386:SF19">
    <property type="entry name" value="MULTIDRUG EXPORT PROTEIN EMRA-RELATED"/>
    <property type="match status" value="1"/>
</dbReference>
<name>A0A139BWV9_9PROT</name>
<dbReference type="Pfam" id="PF25963">
    <property type="entry name" value="Beta-barrel_AAEA"/>
    <property type="match status" value="1"/>
</dbReference>
<dbReference type="GO" id="GO:0030313">
    <property type="term" value="C:cell envelope"/>
    <property type="evidence" value="ECO:0007669"/>
    <property type="project" value="UniProtKB-SubCell"/>
</dbReference>
<dbReference type="InterPro" id="IPR050739">
    <property type="entry name" value="MFP"/>
</dbReference>
<reference evidence="5 6" key="1">
    <citation type="submission" date="2016-02" db="EMBL/GenBank/DDBJ databases">
        <authorList>
            <person name="Wen L."/>
            <person name="He K."/>
            <person name="Yang H."/>
        </authorList>
    </citation>
    <scope>NUCLEOTIDE SEQUENCE [LARGE SCALE GENOMIC DNA]</scope>
    <source>
        <strain evidence="5">ShG14-8</strain>
    </source>
</reference>
<dbReference type="PANTHER" id="PTHR30386">
    <property type="entry name" value="MEMBRANE FUSION SUBUNIT OF EMRAB-TOLC MULTIDRUG EFFLUX PUMP"/>
    <property type="match status" value="1"/>
</dbReference>
<sequence>MKNPSMNKNRIRRYLFIGGAIVFTGIAAVVYFTGGRIVSTDDAYVQAARVDISTNIAGRVTKIFVRENQQVHQGDPLFQLDDRDYLIAIEDAKAKLADARLQIGALKATYLQRQADAHAAEATVLYQTREFERQKNLASKGIASQAQLDQAQHALSDAEQRLIAAKQVKSNVRTLLSDDPALDIDDHPAVQQARAMLERAQLNLTYTLIKAPMDGIVSKVDQFQSGNYVNAAVPVFSLTSDKNVWVQANFKETELTHMRPGQQATIEVDAYPGSTFHGSVESLSSGTGSSFSLLPPENATGNWVKVVQRLPVRIHIDDPDPKQPLHSGLSAVVKVDTHHSRLKDFW</sequence>